<feature type="transmembrane region" description="Helical" evidence="6">
    <location>
        <begin position="463"/>
        <end position="484"/>
    </location>
</feature>
<feature type="transmembrane region" description="Helical" evidence="6">
    <location>
        <begin position="294"/>
        <end position="311"/>
    </location>
</feature>
<reference evidence="9" key="1">
    <citation type="submission" date="2016-10" db="EMBL/GenBank/DDBJ databases">
        <authorList>
            <person name="Varghese N."/>
            <person name="Submissions S."/>
        </authorList>
    </citation>
    <scope>NUCLEOTIDE SEQUENCE [LARGE SCALE GENOMIC DNA]</scope>
    <source>
        <strain evidence="9">Gh-67</strain>
    </source>
</reference>
<evidence type="ECO:0000256" key="2">
    <source>
        <dbReference type="ARBA" id="ARBA00022475"/>
    </source>
</evidence>
<dbReference type="PANTHER" id="PTHR43702:SF3">
    <property type="entry name" value="PROTEIN TSGA"/>
    <property type="match status" value="1"/>
</dbReference>
<feature type="transmembrane region" description="Helical" evidence="6">
    <location>
        <begin position="24"/>
        <end position="44"/>
    </location>
</feature>
<keyword evidence="9" id="KW-1185">Reference proteome</keyword>
<evidence type="ECO:0000313" key="8">
    <source>
        <dbReference type="EMBL" id="SDH94838.1"/>
    </source>
</evidence>
<sequence>MFRDSKIKLVQPILQMEQNDKKNYGSALLTLITVFFFWGFVAASNDILIPVFKEKLSLAQWQSQMISFAFYLAYTVGSIIYFFVSKASGGDILNKYGYKNGIAAGLILSALGTLLFYPAAETASFYLMITGLFIVGLGFSLQQIAANALVVALGDPKTGAQRLSLTGGVNNFGTTIGPLLVSLAIFGQVGGATHVASISAVKFPYLILGALFLVVAVIFKFSSVPNKIASVTDEDVISSPTDISKGVKPVGKKSALSYLQLSLGMIAIFVYVGVEVSTASNLPEFMKEKLHTETGNIAPFISLYWASLMIGRWTASIGAFNLAGGAKKILRVVMPYIAFAVFLAVNKLAQHDVTPFYIYAFVIVVLIVADLLSRGNPARQLLIFSGCAITALFIGMLSSGMVSVFAFISVGLFCSTLWPCIYTLAVTGLGNHTNEGSSFLIMMIMGGGFISLLQGYLGGPDLIGIQWSYLVGVACFAYLAFYAIKAKSVLKQQGIDFDTVEVKGGH</sequence>
<dbReference type="SUPFAM" id="SSF103473">
    <property type="entry name" value="MFS general substrate transporter"/>
    <property type="match status" value="1"/>
</dbReference>
<proteinExistence type="predicted"/>
<feature type="domain" description="Major facilitator superfamily (MFS) profile" evidence="7">
    <location>
        <begin position="1"/>
        <end position="227"/>
    </location>
</feature>
<keyword evidence="5 6" id="KW-0472">Membrane</keyword>
<feature type="transmembrane region" description="Helical" evidence="6">
    <location>
        <begin position="203"/>
        <end position="221"/>
    </location>
</feature>
<dbReference type="InterPro" id="IPR036259">
    <property type="entry name" value="MFS_trans_sf"/>
</dbReference>
<keyword evidence="2" id="KW-1003">Cell membrane</keyword>
<feature type="transmembrane region" description="Helical" evidence="6">
    <location>
        <begin position="64"/>
        <end position="84"/>
    </location>
</feature>
<dbReference type="InterPro" id="IPR050375">
    <property type="entry name" value="MFS_TsgA-like"/>
</dbReference>
<dbReference type="STRING" id="551996.SAMN05192573_11491"/>
<feature type="transmembrane region" description="Helical" evidence="6">
    <location>
        <begin position="439"/>
        <end position="457"/>
    </location>
</feature>
<feature type="transmembrane region" description="Helical" evidence="6">
    <location>
        <begin position="125"/>
        <end position="151"/>
    </location>
</feature>
<feature type="transmembrane region" description="Helical" evidence="6">
    <location>
        <begin position="96"/>
        <end position="119"/>
    </location>
</feature>
<evidence type="ECO:0000313" key="9">
    <source>
        <dbReference type="Proteomes" id="UP000199705"/>
    </source>
</evidence>
<organism evidence="8 9">
    <name type="scientific">Mucilaginibacter gossypii</name>
    <dbReference type="NCBI Taxonomy" id="551996"/>
    <lineage>
        <taxon>Bacteria</taxon>
        <taxon>Pseudomonadati</taxon>
        <taxon>Bacteroidota</taxon>
        <taxon>Sphingobacteriia</taxon>
        <taxon>Sphingobacteriales</taxon>
        <taxon>Sphingobacteriaceae</taxon>
        <taxon>Mucilaginibacter</taxon>
    </lineage>
</organism>
<dbReference type="Gene3D" id="1.20.1250.20">
    <property type="entry name" value="MFS general substrate transporter like domains"/>
    <property type="match status" value="2"/>
</dbReference>
<evidence type="ECO:0000259" key="7">
    <source>
        <dbReference type="PROSITE" id="PS50850"/>
    </source>
</evidence>
<feature type="transmembrane region" description="Helical" evidence="6">
    <location>
        <begin position="404"/>
        <end position="427"/>
    </location>
</feature>
<keyword evidence="4 6" id="KW-1133">Transmembrane helix</keyword>
<dbReference type="GO" id="GO:0005886">
    <property type="term" value="C:plasma membrane"/>
    <property type="evidence" value="ECO:0007669"/>
    <property type="project" value="UniProtKB-SubCell"/>
</dbReference>
<evidence type="ECO:0000256" key="4">
    <source>
        <dbReference type="ARBA" id="ARBA00022989"/>
    </source>
</evidence>
<dbReference type="InterPro" id="IPR011701">
    <property type="entry name" value="MFS"/>
</dbReference>
<feature type="transmembrane region" description="Helical" evidence="6">
    <location>
        <begin position="172"/>
        <end position="191"/>
    </location>
</feature>
<accession>A0A1G8GK95</accession>
<evidence type="ECO:0000256" key="1">
    <source>
        <dbReference type="ARBA" id="ARBA00004429"/>
    </source>
</evidence>
<feature type="transmembrane region" description="Helical" evidence="6">
    <location>
        <begin position="380"/>
        <end position="398"/>
    </location>
</feature>
<keyword evidence="3 6" id="KW-0812">Transmembrane</keyword>
<dbReference type="InterPro" id="IPR020846">
    <property type="entry name" value="MFS_dom"/>
</dbReference>
<gene>
    <name evidence="8" type="ORF">SAMN05192573_11491</name>
</gene>
<dbReference type="EMBL" id="FNCG01000014">
    <property type="protein sequence ID" value="SDH94838.1"/>
    <property type="molecule type" value="Genomic_DNA"/>
</dbReference>
<evidence type="ECO:0000256" key="3">
    <source>
        <dbReference type="ARBA" id="ARBA00022692"/>
    </source>
</evidence>
<feature type="transmembrane region" description="Helical" evidence="6">
    <location>
        <begin position="332"/>
        <end position="350"/>
    </location>
</feature>
<feature type="transmembrane region" description="Helical" evidence="6">
    <location>
        <begin position="255"/>
        <end position="274"/>
    </location>
</feature>
<dbReference type="GO" id="GO:0022857">
    <property type="term" value="F:transmembrane transporter activity"/>
    <property type="evidence" value="ECO:0007669"/>
    <property type="project" value="InterPro"/>
</dbReference>
<protein>
    <submittedName>
        <fullName evidence="8">MFS transporter, FHS family, L-fucose permease</fullName>
    </submittedName>
</protein>
<dbReference type="Pfam" id="PF07690">
    <property type="entry name" value="MFS_1"/>
    <property type="match status" value="1"/>
</dbReference>
<evidence type="ECO:0000256" key="5">
    <source>
        <dbReference type="ARBA" id="ARBA00023136"/>
    </source>
</evidence>
<name>A0A1G8GK95_9SPHI</name>
<dbReference type="PANTHER" id="PTHR43702">
    <property type="entry name" value="L-FUCOSE-PROTON SYMPORTER"/>
    <property type="match status" value="1"/>
</dbReference>
<feature type="transmembrane region" description="Helical" evidence="6">
    <location>
        <begin position="356"/>
        <end position="373"/>
    </location>
</feature>
<comment type="subcellular location">
    <subcellularLocation>
        <location evidence="1">Cell inner membrane</location>
        <topology evidence="1">Multi-pass membrane protein</topology>
    </subcellularLocation>
</comment>
<dbReference type="Proteomes" id="UP000199705">
    <property type="component" value="Unassembled WGS sequence"/>
</dbReference>
<evidence type="ECO:0000256" key="6">
    <source>
        <dbReference type="SAM" id="Phobius"/>
    </source>
</evidence>
<dbReference type="AlphaFoldDB" id="A0A1G8GK95"/>
<dbReference type="PROSITE" id="PS50850">
    <property type="entry name" value="MFS"/>
    <property type="match status" value="1"/>
</dbReference>